<proteinExistence type="predicted"/>
<keyword evidence="2" id="KW-1185">Reference proteome</keyword>
<dbReference type="EMBL" id="FZMP01000015">
    <property type="protein sequence ID" value="SNQ59268.1"/>
    <property type="molecule type" value="Genomic_DNA"/>
</dbReference>
<gene>
    <name evidence="1" type="ORF">MNV_1110012</name>
</gene>
<sequence length="41" mass="4683">MNTYKGLYVLNTFDVQNTAKTLNTLNVYNVVETLDAKKKNC</sequence>
<reference evidence="2" key="1">
    <citation type="submission" date="2017-06" db="EMBL/GenBank/DDBJ databases">
        <authorList>
            <person name="Cremers G."/>
        </authorList>
    </citation>
    <scope>NUCLEOTIDE SEQUENCE [LARGE SCALE GENOMIC DNA]</scope>
</reference>
<organism evidence="1 2">
    <name type="scientific">Candidatus Methanoperedens nitratireducens</name>
    <dbReference type="NCBI Taxonomy" id="1392998"/>
    <lineage>
        <taxon>Archaea</taxon>
        <taxon>Methanobacteriati</taxon>
        <taxon>Methanobacteriota</taxon>
        <taxon>Stenosarchaea group</taxon>
        <taxon>Methanomicrobia</taxon>
        <taxon>Methanosarcinales</taxon>
        <taxon>ANME-2 cluster</taxon>
        <taxon>Candidatus Methanoperedentaceae</taxon>
        <taxon>Candidatus Methanoperedens</taxon>
    </lineage>
</organism>
<protein>
    <submittedName>
        <fullName evidence="1">Uncharacterized protein</fullName>
    </submittedName>
</protein>
<name>A0A284VJ21_9EURY</name>
<accession>A0A284VJ21</accession>
<dbReference type="Proteomes" id="UP000218615">
    <property type="component" value="Unassembled WGS sequence"/>
</dbReference>
<evidence type="ECO:0000313" key="2">
    <source>
        <dbReference type="Proteomes" id="UP000218615"/>
    </source>
</evidence>
<dbReference type="AlphaFoldDB" id="A0A284VJ21"/>
<evidence type="ECO:0000313" key="1">
    <source>
        <dbReference type="EMBL" id="SNQ59268.1"/>
    </source>
</evidence>